<evidence type="ECO:0000313" key="2">
    <source>
        <dbReference type="EMBL" id="KSU16283.1"/>
    </source>
</evidence>
<keyword evidence="1" id="KW-0472">Membrane</keyword>
<proteinExistence type="predicted"/>
<dbReference type="EMBL" id="LKLS01000165">
    <property type="protein sequence ID" value="KSU16283.1"/>
    <property type="molecule type" value="Genomic_DNA"/>
</dbReference>
<accession>A0A0V8DEM2</accession>
<organism evidence="2 3">
    <name type="scientific">Lactococcus lactis subsp. lactis</name>
    <name type="common">Streptococcus lactis</name>
    <dbReference type="NCBI Taxonomy" id="1360"/>
    <lineage>
        <taxon>Bacteria</taxon>
        <taxon>Bacillati</taxon>
        <taxon>Bacillota</taxon>
        <taxon>Bacilli</taxon>
        <taxon>Lactobacillales</taxon>
        <taxon>Streptococcaceae</taxon>
        <taxon>Lactococcus</taxon>
    </lineage>
</organism>
<comment type="caution">
    <text evidence="2">The sequence shown here is derived from an EMBL/GenBank/DDBJ whole genome shotgun (WGS) entry which is preliminary data.</text>
</comment>
<sequence length="46" mass="5343">MVVLFAFLVILLNGKESNFLKKLIMTPLSMIGFEKFIILINFYFGK</sequence>
<dbReference type="Proteomes" id="UP000053612">
    <property type="component" value="Unassembled WGS sequence"/>
</dbReference>
<gene>
    <name evidence="2" type="ORF">LMG9449_2133</name>
</gene>
<keyword evidence="1" id="KW-1133">Transmembrane helix</keyword>
<protein>
    <submittedName>
        <fullName evidence="2">Uncharacterized protein</fullName>
    </submittedName>
</protein>
<reference evidence="3" key="1">
    <citation type="submission" date="2015-10" db="EMBL/GenBank/DDBJ databases">
        <title>Draft Genome Sequences of 11 Lactococcus lactis subspecies cremoris strains.</title>
        <authorList>
            <person name="Wels M."/>
            <person name="Backus L."/>
            <person name="Boekhorst J."/>
            <person name="Dijkstra A."/>
            <person name="Beerthuizen M."/>
            <person name="Kelly W."/>
            <person name="Siezen R."/>
            <person name="Bachmann H."/>
            <person name="Van Hijum S."/>
        </authorList>
    </citation>
    <scope>NUCLEOTIDE SEQUENCE [LARGE SCALE GENOMIC DNA]</scope>
    <source>
        <strain evidence="3">LMG9449</strain>
    </source>
</reference>
<feature type="transmembrane region" description="Helical" evidence="1">
    <location>
        <begin position="24"/>
        <end position="44"/>
    </location>
</feature>
<keyword evidence="1" id="KW-0812">Transmembrane</keyword>
<evidence type="ECO:0000256" key="1">
    <source>
        <dbReference type="SAM" id="Phobius"/>
    </source>
</evidence>
<name>A0A0V8DEM2_LACLL</name>
<dbReference type="AlphaFoldDB" id="A0A0V8DEM2"/>
<evidence type="ECO:0000313" key="3">
    <source>
        <dbReference type="Proteomes" id="UP000053612"/>
    </source>
</evidence>